<accession>A0ABM8DVE6</accession>
<dbReference type="InterPro" id="IPR035437">
    <property type="entry name" value="SNase_OB-fold_sf"/>
</dbReference>
<dbReference type="Pfam" id="PF00565">
    <property type="entry name" value="SNase"/>
    <property type="match status" value="1"/>
</dbReference>
<sequence>MARGTGGPRAALVLLIVAAVALGAGWWSGTQSLADRATGAPTRPADAFALTVASVWDGDTLRATLDRPNAVVESAGELKVRLIGIDTPERSPVEECGALDARDALLALAPVGSTVWAAPDADPRDRYDRWLFYLWTDDGRFINERLTASGDAEPLSFEPNTTYAGLLAASARGAREAGLGQWGACD</sequence>
<dbReference type="EMBL" id="AP027141">
    <property type="protein sequence ID" value="BDV29644.1"/>
    <property type="molecule type" value="Genomic_DNA"/>
</dbReference>
<evidence type="ECO:0000259" key="1">
    <source>
        <dbReference type="PROSITE" id="PS50830"/>
    </source>
</evidence>
<dbReference type="PROSITE" id="PS50830">
    <property type="entry name" value="TNASE_3"/>
    <property type="match status" value="1"/>
</dbReference>
<organism evidence="2 3">
    <name type="scientific">Microbacterium terricola</name>
    <dbReference type="NCBI Taxonomy" id="344163"/>
    <lineage>
        <taxon>Bacteria</taxon>
        <taxon>Bacillati</taxon>
        <taxon>Actinomycetota</taxon>
        <taxon>Actinomycetes</taxon>
        <taxon>Micrococcales</taxon>
        <taxon>Microbacteriaceae</taxon>
        <taxon>Microbacterium</taxon>
    </lineage>
</organism>
<protein>
    <recommendedName>
        <fullName evidence="1">TNase-like domain-containing protein</fullName>
    </recommendedName>
</protein>
<evidence type="ECO:0000313" key="3">
    <source>
        <dbReference type="Proteomes" id="UP001317779"/>
    </source>
</evidence>
<proteinExistence type="predicted"/>
<reference evidence="2 3" key="1">
    <citation type="submission" date="2022-12" db="EMBL/GenBank/DDBJ databases">
        <title>Microbacterium terricola strain KV-448 chromosome, complete genome.</title>
        <authorList>
            <person name="Oshima T."/>
            <person name="Moriya T."/>
            <person name="Bessho Y."/>
        </authorList>
    </citation>
    <scope>NUCLEOTIDE SEQUENCE [LARGE SCALE GENOMIC DNA]</scope>
    <source>
        <strain evidence="2 3">KV-448</strain>
    </source>
</reference>
<name>A0ABM8DVE6_9MICO</name>
<keyword evidence="3" id="KW-1185">Reference proteome</keyword>
<dbReference type="Gene3D" id="2.40.50.90">
    <property type="match status" value="1"/>
</dbReference>
<dbReference type="SUPFAM" id="SSF50199">
    <property type="entry name" value="Staphylococcal nuclease"/>
    <property type="match status" value="1"/>
</dbReference>
<dbReference type="SMART" id="SM00318">
    <property type="entry name" value="SNc"/>
    <property type="match status" value="1"/>
</dbReference>
<feature type="domain" description="TNase-like" evidence="1">
    <location>
        <begin position="46"/>
        <end position="184"/>
    </location>
</feature>
<dbReference type="InterPro" id="IPR016071">
    <property type="entry name" value="Staphylococal_nuclease_OB-fold"/>
</dbReference>
<dbReference type="Proteomes" id="UP001317779">
    <property type="component" value="Chromosome"/>
</dbReference>
<gene>
    <name evidence="2" type="ORF">Microterr_03040</name>
</gene>
<evidence type="ECO:0000313" key="2">
    <source>
        <dbReference type="EMBL" id="BDV29644.1"/>
    </source>
</evidence>
<dbReference type="RefSeq" id="WP_263796536.1">
    <property type="nucleotide sequence ID" value="NZ_AP027141.1"/>
</dbReference>